<keyword evidence="2" id="KW-1185">Reference proteome</keyword>
<name>A0A5J5GGJ2_9BACL</name>
<gene>
    <name evidence="1" type="ORF">F4V43_01945</name>
</gene>
<dbReference type="EMBL" id="VYKK01000004">
    <property type="protein sequence ID" value="KAA9007271.1"/>
    <property type="molecule type" value="Genomic_DNA"/>
</dbReference>
<proteinExistence type="predicted"/>
<organism evidence="1 2">
    <name type="scientific">Paenibacillus spiritus</name>
    <dbReference type="NCBI Taxonomy" id="2496557"/>
    <lineage>
        <taxon>Bacteria</taxon>
        <taxon>Bacillati</taxon>
        <taxon>Bacillota</taxon>
        <taxon>Bacilli</taxon>
        <taxon>Bacillales</taxon>
        <taxon>Paenibacillaceae</taxon>
        <taxon>Paenibacillus</taxon>
    </lineage>
</organism>
<protein>
    <submittedName>
        <fullName evidence="1">Uncharacterized protein</fullName>
    </submittedName>
</protein>
<dbReference type="RefSeq" id="WP_150456561.1">
    <property type="nucleotide sequence ID" value="NZ_VYKK01000004.1"/>
</dbReference>
<accession>A0A5J5GGJ2</accession>
<evidence type="ECO:0000313" key="2">
    <source>
        <dbReference type="Proteomes" id="UP000367750"/>
    </source>
</evidence>
<comment type="caution">
    <text evidence="1">The sequence shown here is derived from an EMBL/GenBank/DDBJ whole genome shotgun (WGS) entry which is preliminary data.</text>
</comment>
<sequence length="133" mass="15343">MKSYDEIKEGQTLFTSKDGEEVWEVDNYDAHLPLGTLPQYTRLKVNYIDGSEVCFKILEGEHKGKTIMWAWWGDGEAKPGDLLTKKEYEMISGNFEVNDISLKENIKDIEKALAGVNLEKFKALVQYYENKNK</sequence>
<reference evidence="1 2" key="1">
    <citation type="submission" date="2019-09" db="EMBL/GenBank/DDBJ databases">
        <title>Bacillus ochoae sp. nov., Paenibacillus whitsoniae sp. nov., Paenibacillus spiritus sp. nov. Isolated from the Mars Exploration Rover during spacecraft assembly.</title>
        <authorList>
            <person name="Seuylemezian A."/>
            <person name="Vaishampayan P."/>
        </authorList>
    </citation>
    <scope>NUCLEOTIDE SEQUENCE [LARGE SCALE GENOMIC DNA]</scope>
    <source>
        <strain evidence="1 2">MER_111</strain>
    </source>
</reference>
<evidence type="ECO:0000313" key="1">
    <source>
        <dbReference type="EMBL" id="KAA9007271.1"/>
    </source>
</evidence>
<dbReference type="Proteomes" id="UP000367750">
    <property type="component" value="Unassembled WGS sequence"/>
</dbReference>
<dbReference type="AlphaFoldDB" id="A0A5J5GGJ2"/>